<dbReference type="EMBL" id="CAIE01000022">
    <property type="protein sequence ID" value="CCH17845.1"/>
    <property type="molecule type" value="Genomic_DNA"/>
</dbReference>
<protein>
    <submittedName>
        <fullName evidence="1">Uncharacterized protein</fullName>
    </submittedName>
</protein>
<organism evidence="1 2">
    <name type="scientific">Micromonospora lupini str. Lupac 08</name>
    <dbReference type="NCBI Taxonomy" id="1150864"/>
    <lineage>
        <taxon>Bacteria</taxon>
        <taxon>Bacillati</taxon>
        <taxon>Actinomycetota</taxon>
        <taxon>Actinomycetes</taxon>
        <taxon>Micromonosporales</taxon>
        <taxon>Micromonosporaceae</taxon>
        <taxon>Micromonospora</taxon>
    </lineage>
</organism>
<gene>
    <name evidence="1" type="ORF">MILUP08_42776</name>
</gene>
<comment type="caution">
    <text evidence="1">The sequence shown here is derived from an EMBL/GenBank/DDBJ whole genome shotgun (WGS) entry which is preliminary data.</text>
</comment>
<accession>I0L1Z8</accession>
<reference evidence="2" key="1">
    <citation type="journal article" date="2012" name="J. Bacteriol.">
        <title>Genome Sequence of Micromonospora lupini Lupac 08, Isolated from Root Nodules of Lupinus angustifolius.</title>
        <authorList>
            <person name="Alonso-Vega P."/>
            <person name="Normand P."/>
            <person name="Bacigalupe R."/>
            <person name="Pujic P."/>
            <person name="Lajus A."/>
            <person name="Vallenet D."/>
            <person name="Carro L."/>
            <person name="Coll P."/>
            <person name="Trujillo M.E."/>
        </authorList>
    </citation>
    <scope>NUCLEOTIDE SEQUENCE [LARGE SCALE GENOMIC DNA]</scope>
    <source>
        <strain evidence="2">Lupac 08</strain>
    </source>
</reference>
<dbReference type="Proteomes" id="UP000003448">
    <property type="component" value="Unassembled WGS sequence"/>
</dbReference>
<proteinExistence type="predicted"/>
<evidence type="ECO:0000313" key="1">
    <source>
        <dbReference type="EMBL" id="CCH17845.1"/>
    </source>
</evidence>
<dbReference type="AlphaFoldDB" id="I0L1Z8"/>
<sequence length="57" mass="6351">MWVFGYDVWRKRRTPGVWVTTLTEAVTLALGQPKVIGSVQVCRGGEVMSSTQQARNV</sequence>
<evidence type="ECO:0000313" key="2">
    <source>
        <dbReference type="Proteomes" id="UP000003448"/>
    </source>
</evidence>
<keyword evidence="2" id="KW-1185">Reference proteome</keyword>
<name>I0L1Z8_9ACTN</name>